<organism evidence="1 2">
    <name type="scientific">Amborella trichopoda</name>
    <dbReference type="NCBI Taxonomy" id="13333"/>
    <lineage>
        <taxon>Eukaryota</taxon>
        <taxon>Viridiplantae</taxon>
        <taxon>Streptophyta</taxon>
        <taxon>Embryophyta</taxon>
        <taxon>Tracheophyta</taxon>
        <taxon>Spermatophyta</taxon>
        <taxon>Magnoliopsida</taxon>
        <taxon>Amborellales</taxon>
        <taxon>Amborellaceae</taxon>
        <taxon>Amborella</taxon>
    </lineage>
</organism>
<evidence type="ECO:0000313" key="2">
    <source>
        <dbReference type="Proteomes" id="UP000017836"/>
    </source>
</evidence>
<dbReference type="STRING" id="13333.W1NFG0"/>
<dbReference type="PANTHER" id="PTHR46758:SF18">
    <property type="entry name" value="OS04G0385600 PROTEIN"/>
    <property type="match status" value="1"/>
</dbReference>
<dbReference type="SUPFAM" id="SSF81383">
    <property type="entry name" value="F-box domain"/>
    <property type="match status" value="1"/>
</dbReference>
<gene>
    <name evidence="1" type="ORF">AMTR_s00010p00197180</name>
</gene>
<proteinExistence type="predicted"/>
<sequence length="98" mass="11207">MSKKRKQPFERLPDEMIAEIMVDSVSFDDLNALKNTCKRFKSLSEDALVLQRISREVVAESLWQKNNKPTAYLKRCADAGNPEAQYLLGMVIISLNFV</sequence>
<dbReference type="EMBL" id="KI397513">
    <property type="protein sequence ID" value="ERM94206.1"/>
    <property type="molecule type" value="Genomic_DNA"/>
</dbReference>
<protein>
    <submittedName>
        <fullName evidence="1">Uncharacterized protein</fullName>
    </submittedName>
</protein>
<dbReference type="PANTHER" id="PTHR46758">
    <property type="entry name" value="MYND DOMAIN-CONTAINING"/>
    <property type="match status" value="1"/>
</dbReference>
<dbReference type="Gramene" id="ERM94206">
    <property type="protein sequence ID" value="ERM94206"/>
    <property type="gene ID" value="AMTR_s00010p00197180"/>
</dbReference>
<accession>W1NFG0</accession>
<dbReference type="InterPro" id="IPR036047">
    <property type="entry name" value="F-box-like_dom_sf"/>
</dbReference>
<reference evidence="2" key="1">
    <citation type="journal article" date="2013" name="Science">
        <title>The Amborella genome and the evolution of flowering plants.</title>
        <authorList>
            <consortium name="Amborella Genome Project"/>
        </authorList>
    </citation>
    <scope>NUCLEOTIDE SEQUENCE [LARGE SCALE GENOMIC DNA]</scope>
</reference>
<name>W1NFG0_AMBTC</name>
<dbReference type="HOGENOM" id="CLU_2545674_0_0_1"/>
<dbReference type="InterPro" id="IPR044508">
    <property type="entry name" value="At5g50450/At1g67340-like"/>
</dbReference>
<dbReference type="AlphaFoldDB" id="W1NFG0"/>
<keyword evidence="2" id="KW-1185">Reference proteome</keyword>
<dbReference type="Proteomes" id="UP000017836">
    <property type="component" value="Unassembled WGS sequence"/>
</dbReference>
<evidence type="ECO:0000313" key="1">
    <source>
        <dbReference type="EMBL" id="ERM94206.1"/>
    </source>
</evidence>
<dbReference type="Gene3D" id="1.20.1280.50">
    <property type="match status" value="1"/>
</dbReference>